<proteinExistence type="predicted"/>
<name>A0ABT0H8D7_9FLAO</name>
<comment type="caution">
    <text evidence="1">The sequence shown here is derived from an EMBL/GenBank/DDBJ whole genome shotgun (WGS) entry which is preliminary data.</text>
</comment>
<organism evidence="1 2">
    <name type="scientific">Psychroserpens algicola</name>
    <dbReference type="NCBI Taxonomy" id="1719034"/>
    <lineage>
        <taxon>Bacteria</taxon>
        <taxon>Pseudomonadati</taxon>
        <taxon>Bacteroidota</taxon>
        <taxon>Flavobacteriia</taxon>
        <taxon>Flavobacteriales</taxon>
        <taxon>Flavobacteriaceae</taxon>
        <taxon>Psychroserpens</taxon>
    </lineage>
</organism>
<gene>
    <name evidence="1" type="ORF">MUY34_08395</name>
</gene>
<reference evidence="1" key="1">
    <citation type="submission" date="2022-04" db="EMBL/GenBank/DDBJ databases">
        <authorList>
            <person name="Ren T."/>
        </authorList>
    </citation>
    <scope>NUCLEOTIDE SEQUENCE</scope>
    <source>
        <strain evidence="1">F63249</strain>
    </source>
</reference>
<dbReference type="RefSeq" id="WP_248412695.1">
    <property type="nucleotide sequence ID" value="NZ_JALPQF010000007.1"/>
</dbReference>
<dbReference type="Proteomes" id="UP001203687">
    <property type="component" value="Unassembled WGS sequence"/>
</dbReference>
<evidence type="ECO:0000313" key="2">
    <source>
        <dbReference type="Proteomes" id="UP001203687"/>
    </source>
</evidence>
<evidence type="ECO:0000313" key="1">
    <source>
        <dbReference type="EMBL" id="MCK8480636.1"/>
    </source>
</evidence>
<keyword evidence="2" id="KW-1185">Reference proteome</keyword>
<dbReference type="EMBL" id="JALPQF010000007">
    <property type="protein sequence ID" value="MCK8480636.1"/>
    <property type="molecule type" value="Genomic_DNA"/>
</dbReference>
<protein>
    <submittedName>
        <fullName evidence="1">DUF1835 domain-containing protein</fullName>
    </submittedName>
</protein>
<accession>A0ABT0H8D7</accession>
<sequence>MESKALHITNGTSLTNYLFKLGISNDSNTVTWQETLCVGPTVEHIASEAFIKTRKAFFKSFYDISLSRKEIMSELNKLENIKDYTEIILWFEYDLFCHINMVAVISLLEQRGIYLPIYLVCSGRVEGEKGLKALGELKPKQLEAHYKDKLKLTIDDIALAKRIWRIYCSKDHNLLMPLITRPSSFKYLSNCLKAHIKRFPDTRSGISTLEYNILKLVKENNITSRRHLVGYTLHYQGYYGYGDLQLERVIDLLSIFFTEEDNSLKLNRKGHLALEHQHNYQKEMNNTIHYGGVSCLDYKFDKQQNKLIKTAVHAN</sequence>